<accession>A0AA36BCC3</accession>
<name>A0AA36BCC3_OCTVU</name>
<evidence type="ECO:0000313" key="3">
    <source>
        <dbReference type="Proteomes" id="UP001162480"/>
    </source>
</evidence>
<evidence type="ECO:0008006" key="4">
    <source>
        <dbReference type="Google" id="ProtNLM"/>
    </source>
</evidence>
<dbReference type="Proteomes" id="UP001162480">
    <property type="component" value="Chromosome 13"/>
</dbReference>
<protein>
    <recommendedName>
        <fullName evidence="4">Secreted protein</fullName>
    </recommendedName>
</protein>
<dbReference type="AlphaFoldDB" id="A0AA36BCC3"/>
<gene>
    <name evidence="2" type="ORF">OCTVUL_1B008654</name>
</gene>
<reference evidence="2" key="1">
    <citation type="submission" date="2023-08" db="EMBL/GenBank/DDBJ databases">
        <authorList>
            <person name="Alioto T."/>
            <person name="Alioto T."/>
            <person name="Gomez Garrido J."/>
        </authorList>
    </citation>
    <scope>NUCLEOTIDE SEQUENCE</scope>
</reference>
<keyword evidence="1" id="KW-0732">Signal</keyword>
<evidence type="ECO:0000313" key="2">
    <source>
        <dbReference type="EMBL" id="CAI9731760.1"/>
    </source>
</evidence>
<feature type="signal peptide" evidence="1">
    <location>
        <begin position="1"/>
        <end position="20"/>
    </location>
</feature>
<dbReference type="EMBL" id="OX597826">
    <property type="protein sequence ID" value="CAI9731760.1"/>
    <property type="molecule type" value="Genomic_DNA"/>
</dbReference>
<sequence length="77" mass="8291">MCAAPLMWLLILWSRHHERALMWCSVVLDKVAKYSSNDIQPKAGEDDFAFVADLAAGAVGYAEVVVAAAVDVVVVVS</sequence>
<proteinExistence type="predicted"/>
<keyword evidence="3" id="KW-1185">Reference proteome</keyword>
<feature type="chain" id="PRO_5041205930" description="Secreted protein" evidence="1">
    <location>
        <begin position="21"/>
        <end position="77"/>
    </location>
</feature>
<evidence type="ECO:0000256" key="1">
    <source>
        <dbReference type="SAM" id="SignalP"/>
    </source>
</evidence>
<organism evidence="2 3">
    <name type="scientific">Octopus vulgaris</name>
    <name type="common">Common octopus</name>
    <dbReference type="NCBI Taxonomy" id="6645"/>
    <lineage>
        <taxon>Eukaryota</taxon>
        <taxon>Metazoa</taxon>
        <taxon>Spiralia</taxon>
        <taxon>Lophotrochozoa</taxon>
        <taxon>Mollusca</taxon>
        <taxon>Cephalopoda</taxon>
        <taxon>Coleoidea</taxon>
        <taxon>Octopodiformes</taxon>
        <taxon>Octopoda</taxon>
        <taxon>Incirrata</taxon>
        <taxon>Octopodidae</taxon>
        <taxon>Octopus</taxon>
    </lineage>
</organism>